<dbReference type="EMBL" id="JACGXN010000003">
    <property type="protein sequence ID" value="MBA8878987.1"/>
    <property type="molecule type" value="Genomic_DNA"/>
</dbReference>
<protein>
    <recommendedName>
        <fullName evidence="4">DUF1795 domain-containing protein</fullName>
    </recommendedName>
</protein>
<keyword evidence="3" id="KW-1185">Reference proteome</keyword>
<dbReference type="AlphaFoldDB" id="A0A839ERB4"/>
<evidence type="ECO:0008006" key="4">
    <source>
        <dbReference type="Google" id="ProtNLM"/>
    </source>
</evidence>
<dbReference type="Proteomes" id="UP000549052">
    <property type="component" value="Unassembled WGS sequence"/>
</dbReference>
<comment type="caution">
    <text evidence="2">The sequence shown here is derived from an EMBL/GenBank/DDBJ whole genome shotgun (WGS) entry which is preliminary data.</text>
</comment>
<evidence type="ECO:0000256" key="1">
    <source>
        <dbReference type="SAM" id="SignalP"/>
    </source>
</evidence>
<evidence type="ECO:0000313" key="3">
    <source>
        <dbReference type="Proteomes" id="UP000549052"/>
    </source>
</evidence>
<feature type="signal peptide" evidence="1">
    <location>
        <begin position="1"/>
        <end position="21"/>
    </location>
</feature>
<reference evidence="2 3" key="1">
    <citation type="submission" date="2020-07" db="EMBL/GenBank/DDBJ databases">
        <title>Genomic Encyclopedia of Type Strains, Phase IV (KMG-V): Genome sequencing to study the core and pangenomes of soil and plant-associated prokaryotes.</title>
        <authorList>
            <person name="Whitman W."/>
        </authorList>
    </citation>
    <scope>NUCLEOTIDE SEQUENCE [LARGE SCALE GENOMIC DNA]</scope>
    <source>
        <strain evidence="2 3">AN3</strain>
    </source>
</reference>
<name>A0A839ERB4_9HYPH</name>
<keyword evidence="1" id="KW-0732">Signal</keyword>
<accession>A0A839ERB4</accession>
<proteinExistence type="predicted"/>
<dbReference type="RefSeq" id="WP_182549664.1">
    <property type="nucleotide sequence ID" value="NZ_JACGXN010000003.1"/>
</dbReference>
<feature type="chain" id="PRO_5032582859" description="DUF1795 domain-containing protein" evidence="1">
    <location>
        <begin position="22"/>
        <end position="386"/>
    </location>
</feature>
<organism evidence="2 3">
    <name type="scientific">Phyllobacterium myrsinacearum</name>
    <dbReference type="NCBI Taxonomy" id="28101"/>
    <lineage>
        <taxon>Bacteria</taxon>
        <taxon>Pseudomonadati</taxon>
        <taxon>Pseudomonadota</taxon>
        <taxon>Alphaproteobacteria</taxon>
        <taxon>Hyphomicrobiales</taxon>
        <taxon>Phyllobacteriaceae</taxon>
        <taxon>Phyllobacterium</taxon>
    </lineage>
</organism>
<gene>
    <name evidence="2" type="ORF">FHW16_002705</name>
</gene>
<sequence length="386" mass="43090">MQRRLFLLSSFTALLMGSAMAYTTKELFSVRTDEPEGFERKDLSAFGGSFDFSAVVHHDMTIWHSDGQPEEGEASLRIYFPERRDELMIEGYRFQFPSFAQAVLAGHGFLANRGYEKIIRDLERSNHIFSLLAAVQTDETGAYKKMARLAAISQGKDVLILYAELDYDDYEKYEPVLSRFFGTITMKDDISPADGLRSVNAPSGETFLIPDGWVLSEPAGAAAPIKDYKLNLAADQEYPNIVLQIRPGDIEKGREIGTTMVKEFTEQIEASGKADFVTEAEMQTKKRSSGETYAHSYARGWDVRESKVPMLTQILVQQNNSPKSISIITFDGYDSLRKAGSFSPEDHDQLYKYWVTGGSAFALVQLSLADGVESVKADLSVRALGH</sequence>
<evidence type="ECO:0000313" key="2">
    <source>
        <dbReference type="EMBL" id="MBA8878987.1"/>
    </source>
</evidence>